<sequence>MKHVRRFLQVLLLNFRFCPYGLKKVTRFFHHLMLFSCTNVFFSTHNKNFACLVQNKKKKNYSPWGSTNPERIWIEGKHKSIHVKPIIPGPSGNYILDMLAWHCSVLFHFHLISFFNVH</sequence>
<dbReference type="Proteomes" id="UP000837801">
    <property type="component" value="Unassembled WGS sequence"/>
</dbReference>
<name>A0A9P0QVZ1_9ASCO</name>
<evidence type="ECO:0000313" key="2">
    <source>
        <dbReference type="Proteomes" id="UP000837801"/>
    </source>
</evidence>
<protein>
    <submittedName>
        <fullName evidence="1">Uncharacterized protein</fullName>
    </submittedName>
</protein>
<accession>A0A9P0QVZ1</accession>
<dbReference type="EMBL" id="CAKXYY010000044">
    <property type="protein sequence ID" value="CAH2356039.1"/>
    <property type="molecule type" value="Genomic_DNA"/>
</dbReference>
<gene>
    <name evidence="1" type="ORF">CLIB1423_44S00254</name>
</gene>
<organism evidence="1 2">
    <name type="scientific">[Candida] railenensis</name>
    <dbReference type="NCBI Taxonomy" id="45579"/>
    <lineage>
        <taxon>Eukaryota</taxon>
        <taxon>Fungi</taxon>
        <taxon>Dikarya</taxon>
        <taxon>Ascomycota</taxon>
        <taxon>Saccharomycotina</taxon>
        <taxon>Pichiomycetes</taxon>
        <taxon>Debaryomycetaceae</taxon>
        <taxon>Kurtzmaniella</taxon>
    </lineage>
</organism>
<evidence type="ECO:0000313" key="1">
    <source>
        <dbReference type="EMBL" id="CAH2356039.1"/>
    </source>
</evidence>
<reference evidence="1" key="1">
    <citation type="submission" date="2022-03" db="EMBL/GenBank/DDBJ databases">
        <authorList>
            <person name="Legras J.-L."/>
            <person name="Devillers H."/>
            <person name="Grondin C."/>
        </authorList>
    </citation>
    <scope>NUCLEOTIDE SEQUENCE</scope>
    <source>
        <strain evidence="1">CLIB 1423</strain>
    </source>
</reference>
<comment type="caution">
    <text evidence="1">The sequence shown here is derived from an EMBL/GenBank/DDBJ whole genome shotgun (WGS) entry which is preliminary data.</text>
</comment>
<keyword evidence="2" id="KW-1185">Reference proteome</keyword>
<dbReference type="AlphaFoldDB" id="A0A9P0QVZ1"/>
<proteinExistence type="predicted"/>